<accession>A0ABQ5HZW7</accession>
<keyword evidence="1" id="KW-1133">Transmembrane helix</keyword>
<dbReference type="EMBL" id="BQNB010020202">
    <property type="protein sequence ID" value="GJT93436.1"/>
    <property type="molecule type" value="Genomic_DNA"/>
</dbReference>
<evidence type="ECO:0000313" key="3">
    <source>
        <dbReference type="Proteomes" id="UP001151760"/>
    </source>
</evidence>
<keyword evidence="3" id="KW-1185">Reference proteome</keyword>
<protein>
    <submittedName>
        <fullName evidence="2">Uncharacterized protein</fullName>
    </submittedName>
</protein>
<evidence type="ECO:0000256" key="1">
    <source>
        <dbReference type="SAM" id="Phobius"/>
    </source>
</evidence>
<reference evidence="2" key="1">
    <citation type="journal article" date="2022" name="Int. J. Mol. Sci.">
        <title>Draft Genome of Tanacetum Coccineum: Genomic Comparison of Closely Related Tanacetum-Family Plants.</title>
        <authorList>
            <person name="Yamashiro T."/>
            <person name="Shiraishi A."/>
            <person name="Nakayama K."/>
            <person name="Satake H."/>
        </authorList>
    </citation>
    <scope>NUCLEOTIDE SEQUENCE</scope>
</reference>
<keyword evidence="1" id="KW-0812">Transmembrane</keyword>
<evidence type="ECO:0000313" key="2">
    <source>
        <dbReference type="EMBL" id="GJT93436.1"/>
    </source>
</evidence>
<reference evidence="2" key="2">
    <citation type="submission" date="2022-01" db="EMBL/GenBank/DDBJ databases">
        <authorList>
            <person name="Yamashiro T."/>
            <person name="Shiraishi A."/>
            <person name="Satake H."/>
            <person name="Nakayama K."/>
        </authorList>
    </citation>
    <scope>NUCLEOTIDE SEQUENCE</scope>
</reference>
<dbReference type="Proteomes" id="UP001151760">
    <property type="component" value="Unassembled WGS sequence"/>
</dbReference>
<sequence>MSSFMAQPFAISTFSCKQASVVEHALVTQWLFSSIAFLVARPDSMCFNRLRFFVLLLTRASLVIIFPLPLIVSILCHLSFLLFDLSTSFSLMLPTECYSSLVGYNTNEATLTNLSVYGPECLSGFQMLAYMLSPSGLICCGGGSDGESGLDLLRDEGGKSDESSRYR</sequence>
<keyword evidence="1" id="KW-0472">Membrane</keyword>
<comment type="caution">
    <text evidence="2">The sequence shown here is derived from an EMBL/GenBank/DDBJ whole genome shotgun (WGS) entry which is preliminary data.</text>
</comment>
<feature type="transmembrane region" description="Helical" evidence="1">
    <location>
        <begin position="21"/>
        <end position="40"/>
    </location>
</feature>
<feature type="transmembrane region" description="Helical" evidence="1">
    <location>
        <begin position="60"/>
        <end position="83"/>
    </location>
</feature>
<organism evidence="2 3">
    <name type="scientific">Tanacetum coccineum</name>
    <dbReference type="NCBI Taxonomy" id="301880"/>
    <lineage>
        <taxon>Eukaryota</taxon>
        <taxon>Viridiplantae</taxon>
        <taxon>Streptophyta</taxon>
        <taxon>Embryophyta</taxon>
        <taxon>Tracheophyta</taxon>
        <taxon>Spermatophyta</taxon>
        <taxon>Magnoliopsida</taxon>
        <taxon>eudicotyledons</taxon>
        <taxon>Gunneridae</taxon>
        <taxon>Pentapetalae</taxon>
        <taxon>asterids</taxon>
        <taxon>campanulids</taxon>
        <taxon>Asterales</taxon>
        <taxon>Asteraceae</taxon>
        <taxon>Asteroideae</taxon>
        <taxon>Anthemideae</taxon>
        <taxon>Anthemidinae</taxon>
        <taxon>Tanacetum</taxon>
    </lineage>
</organism>
<proteinExistence type="predicted"/>
<name>A0ABQ5HZW7_9ASTR</name>
<gene>
    <name evidence="2" type="ORF">Tco_1082281</name>
</gene>